<dbReference type="Proteomes" id="UP000198703">
    <property type="component" value="Unassembled WGS sequence"/>
</dbReference>
<dbReference type="InterPro" id="IPR007498">
    <property type="entry name" value="PqiA-like"/>
</dbReference>
<dbReference type="AlphaFoldDB" id="A0A1H3YSF3"/>
<feature type="transmembrane region" description="Helical" evidence="1">
    <location>
        <begin position="93"/>
        <end position="114"/>
    </location>
</feature>
<feature type="transmembrane region" description="Helical" evidence="1">
    <location>
        <begin position="126"/>
        <end position="145"/>
    </location>
</feature>
<evidence type="ECO:0000256" key="1">
    <source>
        <dbReference type="SAM" id="Phobius"/>
    </source>
</evidence>
<dbReference type="Pfam" id="PF04403">
    <property type="entry name" value="PqiA"/>
    <property type="match status" value="1"/>
</dbReference>
<evidence type="ECO:0000313" key="2">
    <source>
        <dbReference type="EMBL" id="SEA14380.1"/>
    </source>
</evidence>
<dbReference type="EMBL" id="FNQM01000003">
    <property type="protein sequence ID" value="SEA14380.1"/>
    <property type="molecule type" value="Genomic_DNA"/>
</dbReference>
<protein>
    <submittedName>
        <fullName evidence="2">Paraquat-inducible protein A</fullName>
    </submittedName>
</protein>
<keyword evidence="3" id="KW-1185">Reference proteome</keyword>
<accession>A0A1H3YSF3</accession>
<proteinExistence type="predicted"/>
<keyword evidence="1" id="KW-0472">Membrane</keyword>
<evidence type="ECO:0000313" key="3">
    <source>
        <dbReference type="Proteomes" id="UP000198703"/>
    </source>
</evidence>
<keyword evidence="1" id="KW-0812">Transmembrane</keyword>
<dbReference type="RefSeq" id="WP_245730951.1">
    <property type="nucleotide sequence ID" value="NZ_FNQM01000003.1"/>
</dbReference>
<sequence>MTARAPRALELANLAVLALLPVAWAAPLMRAQALPFFPTSEISILSGVAALWETDAALAVVVALFALAAPLAKGLATAAALRGLAPRRLTRWLPALGRLAMADVFLVAVYVVVVKGVGLATVETGWGLHLFTALVLAGLALAHLVERSARCSA</sequence>
<name>A0A1H3YSF3_9RHOB</name>
<reference evidence="2 3" key="1">
    <citation type="submission" date="2016-10" db="EMBL/GenBank/DDBJ databases">
        <authorList>
            <person name="de Groot N.N."/>
        </authorList>
    </citation>
    <scope>NUCLEOTIDE SEQUENCE [LARGE SCALE GENOMIC DNA]</scope>
    <source>
        <strain evidence="2 3">DSM 15345</strain>
    </source>
</reference>
<gene>
    <name evidence="2" type="ORF">SAMN05444370_103227</name>
</gene>
<feature type="transmembrane region" description="Helical" evidence="1">
    <location>
        <begin position="57"/>
        <end position="81"/>
    </location>
</feature>
<dbReference type="STRING" id="89524.SAMN05444370_103227"/>
<keyword evidence="1" id="KW-1133">Transmembrane helix</keyword>
<organism evidence="2 3">
    <name type="scientific">Rubrimonas cliftonensis</name>
    <dbReference type="NCBI Taxonomy" id="89524"/>
    <lineage>
        <taxon>Bacteria</taxon>
        <taxon>Pseudomonadati</taxon>
        <taxon>Pseudomonadota</taxon>
        <taxon>Alphaproteobacteria</taxon>
        <taxon>Rhodobacterales</taxon>
        <taxon>Paracoccaceae</taxon>
        <taxon>Rubrimonas</taxon>
    </lineage>
</organism>